<dbReference type="RefSeq" id="WP_149891808.1">
    <property type="nucleotide sequence ID" value="NZ_JBHUFA010000001.1"/>
</dbReference>
<evidence type="ECO:0000313" key="2">
    <source>
        <dbReference type="Proteomes" id="UP001597327"/>
    </source>
</evidence>
<accession>A0ABW4JUG5</accession>
<keyword evidence="2" id="KW-1185">Reference proteome</keyword>
<protein>
    <submittedName>
        <fullName evidence="1">Uncharacterized protein</fullName>
    </submittedName>
</protein>
<sequence>MKHKTKTAELEYSQFLRSFNIGPLLDDARLQSHISKVFKHYYPLLILEANLSKKPSWKIKEKNEQFHVYFREAISDICQSIFLASTGLYKSSQLSLRSGLENWMRCLGLSQDQAVLALKSTYELLDLVSSVPAIKDDKIVYGYFNVLRSRYALLCGYVHTSNAAHMALVTASGEYPRYLEKEANETFGAISETCSRVLYLFCIVAEKTYRGLHHRDFDLVSDALPKSLKKALNS</sequence>
<organism evidence="1 2">
    <name type="scientific">Roseibium aestuarii</name>
    <dbReference type="NCBI Taxonomy" id="2600299"/>
    <lineage>
        <taxon>Bacteria</taxon>
        <taxon>Pseudomonadati</taxon>
        <taxon>Pseudomonadota</taxon>
        <taxon>Alphaproteobacteria</taxon>
        <taxon>Hyphomicrobiales</taxon>
        <taxon>Stappiaceae</taxon>
        <taxon>Roseibium</taxon>
    </lineage>
</organism>
<name>A0ABW4JUG5_9HYPH</name>
<reference evidence="2" key="1">
    <citation type="journal article" date="2019" name="Int. J. Syst. Evol. Microbiol.">
        <title>The Global Catalogue of Microorganisms (GCM) 10K type strain sequencing project: providing services to taxonomists for standard genome sequencing and annotation.</title>
        <authorList>
            <consortium name="The Broad Institute Genomics Platform"/>
            <consortium name="The Broad Institute Genome Sequencing Center for Infectious Disease"/>
            <person name="Wu L."/>
            <person name="Ma J."/>
        </authorList>
    </citation>
    <scope>NUCLEOTIDE SEQUENCE [LARGE SCALE GENOMIC DNA]</scope>
    <source>
        <strain evidence="2">JCM 3369</strain>
    </source>
</reference>
<proteinExistence type="predicted"/>
<dbReference type="Proteomes" id="UP001597327">
    <property type="component" value="Unassembled WGS sequence"/>
</dbReference>
<gene>
    <name evidence="1" type="ORF">ACFSC7_02290</name>
</gene>
<comment type="caution">
    <text evidence="1">The sequence shown here is derived from an EMBL/GenBank/DDBJ whole genome shotgun (WGS) entry which is preliminary data.</text>
</comment>
<dbReference type="EMBL" id="JBHUFA010000001">
    <property type="protein sequence ID" value="MFD1694328.1"/>
    <property type="molecule type" value="Genomic_DNA"/>
</dbReference>
<evidence type="ECO:0000313" key="1">
    <source>
        <dbReference type="EMBL" id="MFD1694328.1"/>
    </source>
</evidence>